<dbReference type="InterPro" id="IPR029064">
    <property type="entry name" value="Ribosomal_eL30-like_sf"/>
</dbReference>
<feature type="domain" description="Ribosomal protein eL8/eL30/eS12/Gadd45" evidence="6">
    <location>
        <begin position="2"/>
        <end position="94"/>
    </location>
</feature>
<dbReference type="PROSITE" id="PS00993">
    <property type="entry name" value="RIBOSOMAL_L30E_2"/>
    <property type="match status" value="1"/>
</dbReference>
<evidence type="ECO:0000256" key="5">
    <source>
        <dbReference type="HAMAP-Rule" id="MF_00481"/>
    </source>
</evidence>
<dbReference type="SUPFAM" id="SSF55315">
    <property type="entry name" value="L30e-like"/>
    <property type="match status" value="1"/>
</dbReference>
<dbReference type="InterPro" id="IPR000231">
    <property type="entry name" value="Ribosomal_eL30"/>
</dbReference>
<organism evidence="7 8">
    <name type="scientific">Thermoproteota archaeon</name>
    <dbReference type="NCBI Taxonomy" id="2056631"/>
    <lineage>
        <taxon>Archaea</taxon>
        <taxon>Thermoproteota</taxon>
    </lineage>
</organism>
<evidence type="ECO:0000256" key="2">
    <source>
        <dbReference type="ARBA" id="ARBA00022980"/>
    </source>
</evidence>
<accession>A0A497EVS8</accession>
<name>A0A497EVS8_9CREN</name>
<dbReference type="PROSITE" id="PS00709">
    <property type="entry name" value="RIBOSOMAL_L30E_1"/>
    <property type="match status" value="1"/>
</dbReference>
<reference evidence="7 8" key="1">
    <citation type="submission" date="2018-06" db="EMBL/GenBank/DDBJ databases">
        <title>Extensive metabolic versatility and redundancy in microbially diverse, dynamic hydrothermal sediments.</title>
        <authorList>
            <person name="Dombrowski N."/>
            <person name="Teske A."/>
            <person name="Baker B.J."/>
        </authorList>
    </citation>
    <scope>NUCLEOTIDE SEQUENCE [LARGE SCALE GENOMIC DNA]</scope>
    <source>
        <strain evidence="7">B30_G17</strain>
    </source>
</reference>
<dbReference type="GO" id="GO:0022625">
    <property type="term" value="C:cytosolic large ribosomal subunit"/>
    <property type="evidence" value="ECO:0007669"/>
    <property type="project" value="InterPro"/>
</dbReference>
<comment type="caution">
    <text evidence="7">The sequence shown here is derived from an EMBL/GenBank/DDBJ whole genome shotgun (WGS) entry which is preliminary data.</text>
</comment>
<dbReference type="InterPro" id="IPR022991">
    <property type="entry name" value="Ribosomal_eL30_CS"/>
</dbReference>
<dbReference type="NCBIfam" id="NF002172">
    <property type="entry name" value="PRK01018.1"/>
    <property type="match status" value="1"/>
</dbReference>
<keyword evidence="3 5" id="KW-0687">Ribonucleoprotein</keyword>
<dbReference type="AlphaFoldDB" id="A0A497EVS8"/>
<dbReference type="HAMAP" id="MF_00481">
    <property type="entry name" value="Ribosomal_eL30"/>
    <property type="match status" value="1"/>
</dbReference>
<dbReference type="PANTHER" id="PTHR11449">
    <property type="entry name" value="RIBOSOMAL PROTEIN L30"/>
    <property type="match status" value="1"/>
</dbReference>
<gene>
    <name evidence="5" type="primary">rpl30e</name>
    <name evidence="7" type="ORF">DRJ21_00025</name>
</gene>
<dbReference type="Pfam" id="PF01248">
    <property type="entry name" value="Ribosomal_L7Ae"/>
    <property type="match status" value="1"/>
</dbReference>
<dbReference type="InterPro" id="IPR004038">
    <property type="entry name" value="Ribosomal_eL8/eL30/eS12/Gad45"/>
</dbReference>
<evidence type="ECO:0000259" key="6">
    <source>
        <dbReference type="Pfam" id="PF01248"/>
    </source>
</evidence>
<evidence type="ECO:0000313" key="8">
    <source>
        <dbReference type="Proteomes" id="UP000281962"/>
    </source>
</evidence>
<proteinExistence type="inferred from homology"/>
<evidence type="ECO:0000256" key="4">
    <source>
        <dbReference type="ARBA" id="ARBA00035231"/>
    </source>
</evidence>
<evidence type="ECO:0000256" key="3">
    <source>
        <dbReference type="ARBA" id="ARBA00023274"/>
    </source>
</evidence>
<dbReference type="EMBL" id="QMQY01000001">
    <property type="protein sequence ID" value="RLE51483.1"/>
    <property type="molecule type" value="Genomic_DNA"/>
</dbReference>
<dbReference type="InterPro" id="IPR039109">
    <property type="entry name" value="Ribosomal_eL30-like"/>
</dbReference>
<comment type="similarity">
    <text evidence="1 5">Belongs to the eukaryotic ribosomal protein eL30 family.</text>
</comment>
<sequence>MNLERELKIALRTGKVILGSKSAIKFAKLGKGKLIIIASNCPEEIKSDILYYSKLSKVPVYIFPGTSWDLGSLCGKPFMVAALTILDPGDSEILMLVEEREV</sequence>
<dbReference type="GO" id="GO:0006412">
    <property type="term" value="P:translation"/>
    <property type="evidence" value="ECO:0007669"/>
    <property type="project" value="UniProtKB-UniRule"/>
</dbReference>
<protein>
    <recommendedName>
        <fullName evidence="4 5">Large ribosomal subunit protein eL30</fullName>
    </recommendedName>
</protein>
<dbReference type="Proteomes" id="UP000281962">
    <property type="component" value="Unassembled WGS sequence"/>
</dbReference>
<keyword evidence="2 5" id="KW-0689">Ribosomal protein</keyword>
<dbReference type="GO" id="GO:0003723">
    <property type="term" value="F:RNA binding"/>
    <property type="evidence" value="ECO:0007669"/>
    <property type="project" value="InterPro"/>
</dbReference>
<evidence type="ECO:0000313" key="7">
    <source>
        <dbReference type="EMBL" id="RLE51483.1"/>
    </source>
</evidence>
<dbReference type="GO" id="GO:0003735">
    <property type="term" value="F:structural constituent of ribosome"/>
    <property type="evidence" value="ECO:0007669"/>
    <property type="project" value="InterPro"/>
</dbReference>
<evidence type="ECO:0000256" key="1">
    <source>
        <dbReference type="ARBA" id="ARBA00007326"/>
    </source>
</evidence>
<dbReference type="Gene3D" id="3.30.1330.30">
    <property type="match status" value="1"/>
</dbReference>